<evidence type="ECO:0008006" key="5">
    <source>
        <dbReference type="Google" id="ProtNLM"/>
    </source>
</evidence>
<proteinExistence type="predicted"/>
<evidence type="ECO:0000313" key="4">
    <source>
        <dbReference type="Proteomes" id="UP001595923"/>
    </source>
</evidence>
<dbReference type="Proteomes" id="UP001595923">
    <property type="component" value="Unassembled WGS sequence"/>
</dbReference>
<dbReference type="EMBL" id="JBHSFQ010000025">
    <property type="protein sequence ID" value="MFC4564550.1"/>
    <property type="molecule type" value="Genomic_DNA"/>
</dbReference>
<feature type="transmembrane region" description="Helical" evidence="2">
    <location>
        <begin position="69"/>
        <end position="91"/>
    </location>
</feature>
<evidence type="ECO:0000256" key="2">
    <source>
        <dbReference type="SAM" id="Phobius"/>
    </source>
</evidence>
<keyword evidence="4" id="KW-1185">Reference proteome</keyword>
<reference evidence="4" key="1">
    <citation type="journal article" date="2019" name="Int. J. Syst. Evol. Microbiol.">
        <title>The Global Catalogue of Microorganisms (GCM) 10K type strain sequencing project: providing services to taxonomists for standard genome sequencing and annotation.</title>
        <authorList>
            <consortium name="The Broad Institute Genomics Platform"/>
            <consortium name="The Broad Institute Genome Sequencing Center for Infectious Disease"/>
            <person name="Wu L."/>
            <person name="Ma J."/>
        </authorList>
    </citation>
    <scope>NUCLEOTIDE SEQUENCE [LARGE SCALE GENOMIC DNA]</scope>
    <source>
        <strain evidence="4">XZYJ18</strain>
    </source>
</reference>
<keyword evidence="2" id="KW-0472">Membrane</keyword>
<feature type="compositionally biased region" description="Pro residues" evidence="1">
    <location>
        <begin position="1"/>
        <end position="17"/>
    </location>
</feature>
<feature type="region of interest" description="Disordered" evidence="1">
    <location>
        <begin position="1"/>
        <end position="64"/>
    </location>
</feature>
<organism evidence="3 4">
    <name type="scientific">Nocardiopsis mangrovi</name>
    <dbReference type="NCBI Taxonomy" id="1179818"/>
    <lineage>
        <taxon>Bacteria</taxon>
        <taxon>Bacillati</taxon>
        <taxon>Actinomycetota</taxon>
        <taxon>Actinomycetes</taxon>
        <taxon>Streptosporangiales</taxon>
        <taxon>Nocardiopsidaceae</taxon>
        <taxon>Nocardiopsis</taxon>
    </lineage>
</organism>
<evidence type="ECO:0000313" key="3">
    <source>
        <dbReference type="EMBL" id="MFC4564550.1"/>
    </source>
</evidence>
<protein>
    <recommendedName>
        <fullName evidence="5">DUF3558 domain-containing protein</fullName>
    </recommendedName>
</protein>
<accession>A0ABV9E066</accession>
<sequence length="290" mass="29834">MPGQPPTPRSPWEPPEPSGDGRPSGPPPEPRPSRHAPTGRAPKGRPDFPGEPGGPLPEGAVRPPGKGRALITAAAALAAVAVAVPLAWGLAGPRPAYAGLETCADLLPDDVFADIPATEGHTLGGGPSYYYGEAEPGIDESLYCSATRDDEDPALFTVIVLRYLPETRDTDYAEPRDRVARALAPLERGLGGASAAPAVDTGDDLVADLELRDLPVGDGGHAVSYSEPRSDNPAVAAQDDWAEAVFSTRNIAVDVIYRGSPGMDAGAKLDAAAGLATTVADRIGATLDTV</sequence>
<evidence type="ECO:0000256" key="1">
    <source>
        <dbReference type="SAM" id="MobiDB-lite"/>
    </source>
</evidence>
<comment type="caution">
    <text evidence="3">The sequence shown here is derived from an EMBL/GenBank/DDBJ whole genome shotgun (WGS) entry which is preliminary data.</text>
</comment>
<gene>
    <name evidence="3" type="ORF">ACFO4E_22055</name>
</gene>
<name>A0ABV9E066_9ACTN</name>
<keyword evidence="2" id="KW-0812">Transmembrane</keyword>
<dbReference type="RefSeq" id="WP_378577763.1">
    <property type="nucleotide sequence ID" value="NZ_JBHSFQ010000025.1"/>
</dbReference>
<keyword evidence="2" id="KW-1133">Transmembrane helix</keyword>